<evidence type="ECO:0000313" key="3">
    <source>
        <dbReference type="Proteomes" id="UP000635606"/>
    </source>
</evidence>
<dbReference type="Proteomes" id="UP000635606">
    <property type="component" value="Unassembled WGS sequence"/>
</dbReference>
<feature type="domain" description="Transcription regulator PadR N-terminal" evidence="1">
    <location>
        <begin position="8"/>
        <end position="84"/>
    </location>
</feature>
<dbReference type="InterPro" id="IPR052509">
    <property type="entry name" value="Metal_resp_DNA-bind_regulator"/>
</dbReference>
<name>A0A8J3ZZF3_9ACTN</name>
<dbReference type="InterPro" id="IPR036390">
    <property type="entry name" value="WH_DNA-bd_sf"/>
</dbReference>
<organism evidence="2 3">
    <name type="scientific">Virgisporangium ochraceum</name>
    <dbReference type="NCBI Taxonomy" id="65505"/>
    <lineage>
        <taxon>Bacteria</taxon>
        <taxon>Bacillati</taxon>
        <taxon>Actinomycetota</taxon>
        <taxon>Actinomycetes</taxon>
        <taxon>Micromonosporales</taxon>
        <taxon>Micromonosporaceae</taxon>
        <taxon>Virgisporangium</taxon>
    </lineage>
</organism>
<reference evidence="2" key="1">
    <citation type="submission" date="2021-01" db="EMBL/GenBank/DDBJ databases">
        <title>Whole genome shotgun sequence of Virgisporangium ochraceum NBRC 16418.</title>
        <authorList>
            <person name="Komaki H."/>
            <person name="Tamura T."/>
        </authorList>
    </citation>
    <scope>NUCLEOTIDE SEQUENCE</scope>
    <source>
        <strain evidence="2">NBRC 16418</strain>
    </source>
</reference>
<keyword evidence="3" id="KW-1185">Reference proteome</keyword>
<sequence>MSVTRMLILGLVRWLEPVHGYQVRRELVSWNVEDWANVAPGSIYHGLRKMAEEGLLDEVGTEQDAGRPARTMYRTTRFGQEEFHRLLRKYWWELHQAADPFLAAMSFLPALPRREAVLALRNRIGVLRGHVDQAGAEMQGWTHEKPVHVSWLGELMVARVEAEIAWCERVLTRIEAGEGQHEGDPGEPLLAGFDEWRQEMDS</sequence>
<protein>
    <submittedName>
        <fullName evidence="2">PadR family transcriptional regulator</fullName>
    </submittedName>
</protein>
<evidence type="ECO:0000313" key="2">
    <source>
        <dbReference type="EMBL" id="GIJ70295.1"/>
    </source>
</evidence>
<comment type="caution">
    <text evidence="2">The sequence shown here is derived from an EMBL/GenBank/DDBJ whole genome shotgun (WGS) entry which is preliminary data.</text>
</comment>
<dbReference type="RefSeq" id="WP_203930201.1">
    <property type="nucleotide sequence ID" value="NZ_BOPH01000075.1"/>
</dbReference>
<proteinExistence type="predicted"/>
<dbReference type="AlphaFoldDB" id="A0A8J3ZZF3"/>
<dbReference type="Pfam" id="PF03551">
    <property type="entry name" value="PadR"/>
    <property type="match status" value="1"/>
</dbReference>
<dbReference type="SUPFAM" id="SSF46785">
    <property type="entry name" value="Winged helix' DNA-binding domain"/>
    <property type="match status" value="1"/>
</dbReference>
<gene>
    <name evidence="2" type="ORF">Voc01_052120</name>
</gene>
<dbReference type="InterPro" id="IPR005149">
    <property type="entry name" value="Tscrpt_reg_PadR_N"/>
</dbReference>
<accession>A0A8J3ZZF3</accession>
<dbReference type="InterPro" id="IPR036388">
    <property type="entry name" value="WH-like_DNA-bd_sf"/>
</dbReference>
<dbReference type="PANTHER" id="PTHR33169">
    <property type="entry name" value="PADR-FAMILY TRANSCRIPTIONAL REGULATOR"/>
    <property type="match status" value="1"/>
</dbReference>
<dbReference type="EMBL" id="BOPH01000075">
    <property type="protein sequence ID" value="GIJ70295.1"/>
    <property type="molecule type" value="Genomic_DNA"/>
</dbReference>
<evidence type="ECO:0000259" key="1">
    <source>
        <dbReference type="Pfam" id="PF03551"/>
    </source>
</evidence>
<dbReference type="Gene3D" id="1.10.10.10">
    <property type="entry name" value="Winged helix-like DNA-binding domain superfamily/Winged helix DNA-binding domain"/>
    <property type="match status" value="1"/>
</dbReference>
<dbReference type="PANTHER" id="PTHR33169:SF14">
    <property type="entry name" value="TRANSCRIPTIONAL REGULATOR RV3488"/>
    <property type="match status" value="1"/>
</dbReference>